<dbReference type="AlphaFoldDB" id="A0A413RPW1"/>
<dbReference type="Pfam" id="PF11829">
    <property type="entry name" value="DUF3349"/>
    <property type="match status" value="1"/>
</dbReference>
<name>A0A413RPW1_9CELL</name>
<dbReference type="Gene3D" id="1.10.10.2390">
    <property type="match status" value="1"/>
</dbReference>
<evidence type="ECO:0000313" key="2">
    <source>
        <dbReference type="Proteomes" id="UP000283374"/>
    </source>
</evidence>
<gene>
    <name evidence="1" type="ORF">D1825_03490</name>
</gene>
<protein>
    <submittedName>
        <fullName evidence="1">DUF3349 domain-containing protein</fullName>
    </submittedName>
</protein>
<proteinExistence type="predicted"/>
<evidence type="ECO:0000313" key="1">
    <source>
        <dbReference type="EMBL" id="RHA43997.1"/>
    </source>
</evidence>
<keyword evidence="2" id="KW-1185">Reference proteome</keyword>
<reference evidence="1 2" key="1">
    <citation type="submission" date="2018-08" db="EMBL/GenBank/DDBJ databases">
        <title>Cellulomonas rhizosphaerae sp. nov., a novel actinomycete isolated from soil.</title>
        <authorList>
            <person name="Tian Y."/>
        </authorList>
    </citation>
    <scope>NUCLEOTIDE SEQUENCE [LARGE SCALE GENOMIC DNA]</scope>
    <source>
        <strain evidence="1 2">NEAU-TCZ24</strain>
    </source>
</reference>
<dbReference type="InterPro" id="IPR021784">
    <property type="entry name" value="DUF3349"/>
</dbReference>
<dbReference type="EMBL" id="QWKP01000125">
    <property type="protein sequence ID" value="RHA43997.1"/>
    <property type="molecule type" value="Genomic_DNA"/>
</dbReference>
<sequence length="100" mass="10473">MAREGAIRRVADWLRAGYPGGVPEHDYVAVLALLKRTLTHDEVIEVADRIVLAHPGGGATHEAVAAEIEGLLEQEALTGDVARVSAVLAAAGWPLADVDA</sequence>
<dbReference type="Gene3D" id="6.10.140.2080">
    <property type="match status" value="1"/>
</dbReference>
<accession>A0A413RPW1</accession>
<dbReference type="RefSeq" id="WP_118766081.1">
    <property type="nucleotide sequence ID" value="NZ_QWKP01000125.1"/>
</dbReference>
<comment type="caution">
    <text evidence="1">The sequence shown here is derived from an EMBL/GenBank/DDBJ whole genome shotgun (WGS) entry which is preliminary data.</text>
</comment>
<dbReference type="Proteomes" id="UP000283374">
    <property type="component" value="Unassembled WGS sequence"/>
</dbReference>
<dbReference type="OrthoDB" id="4350726at2"/>
<organism evidence="1 2">
    <name type="scientific">Cellulomonas rhizosphaerae</name>
    <dbReference type="NCBI Taxonomy" id="2293719"/>
    <lineage>
        <taxon>Bacteria</taxon>
        <taxon>Bacillati</taxon>
        <taxon>Actinomycetota</taxon>
        <taxon>Actinomycetes</taxon>
        <taxon>Micrococcales</taxon>
        <taxon>Cellulomonadaceae</taxon>
        <taxon>Cellulomonas</taxon>
    </lineage>
</organism>